<feature type="transmembrane region" description="Helical" evidence="7">
    <location>
        <begin position="6"/>
        <end position="25"/>
    </location>
</feature>
<dbReference type="GO" id="GO:0005886">
    <property type="term" value="C:plasma membrane"/>
    <property type="evidence" value="ECO:0007669"/>
    <property type="project" value="UniProtKB-SubCell"/>
</dbReference>
<evidence type="ECO:0000256" key="4">
    <source>
        <dbReference type="ARBA" id="ARBA00022692"/>
    </source>
</evidence>
<dbReference type="AlphaFoldDB" id="A0A7C8GUN6"/>
<keyword evidence="3" id="KW-1003">Cell membrane</keyword>
<evidence type="ECO:0000256" key="2">
    <source>
        <dbReference type="ARBA" id="ARBA00006448"/>
    </source>
</evidence>
<evidence type="ECO:0000259" key="8">
    <source>
        <dbReference type="Pfam" id="PF04239"/>
    </source>
</evidence>
<feature type="transmembrane region" description="Helical" evidence="7">
    <location>
        <begin position="58"/>
        <end position="78"/>
    </location>
</feature>
<keyword evidence="5 7" id="KW-1133">Transmembrane helix</keyword>
<feature type="transmembrane region" description="Helical" evidence="7">
    <location>
        <begin position="32"/>
        <end position="52"/>
    </location>
</feature>
<reference evidence="10 11" key="1">
    <citation type="submission" date="2019-10" db="EMBL/GenBank/DDBJ databases">
        <title>Gracilibacillus sp. nov. isolated from rice seeds.</title>
        <authorList>
            <person name="He S."/>
        </authorList>
    </citation>
    <scope>NUCLEOTIDE SEQUENCE [LARGE SCALE GENOMIC DNA]</scope>
    <source>
        <strain evidence="10 11">TD8</strain>
    </source>
</reference>
<name>A0A7C8GUN6_9BACI</name>
<dbReference type="InterPro" id="IPR048454">
    <property type="entry name" value="YetF_N"/>
</dbReference>
<dbReference type="PANTHER" id="PTHR34582">
    <property type="entry name" value="UPF0702 TRANSMEMBRANE PROTEIN YCAP"/>
    <property type="match status" value="1"/>
</dbReference>
<evidence type="ECO:0000256" key="1">
    <source>
        <dbReference type="ARBA" id="ARBA00004651"/>
    </source>
</evidence>
<proteinExistence type="inferred from homology"/>
<evidence type="ECO:0000313" key="10">
    <source>
        <dbReference type="EMBL" id="KAB8138140.1"/>
    </source>
</evidence>
<comment type="subcellular location">
    <subcellularLocation>
        <location evidence="1">Cell membrane</location>
        <topology evidence="1">Multi-pass membrane protein</topology>
    </subcellularLocation>
</comment>
<organism evidence="10 11">
    <name type="scientific">Gracilibacillus oryzae</name>
    <dbReference type="NCBI Taxonomy" id="1672701"/>
    <lineage>
        <taxon>Bacteria</taxon>
        <taxon>Bacillati</taxon>
        <taxon>Bacillota</taxon>
        <taxon>Bacilli</taxon>
        <taxon>Bacillales</taxon>
        <taxon>Bacillaceae</taxon>
        <taxon>Gracilibacillus</taxon>
    </lineage>
</organism>
<dbReference type="InterPro" id="IPR023090">
    <property type="entry name" value="UPF0702_alpha/beta_dom_sf"/>
</dbReference>
<dbReference type="Pfam" id="PF04239">
    <property type="entry name" value="DUF421"/>
    <property type="match status" value="1"/>
</dbReference>
<keyword evidence="4 7" id="KW-0812">Transmembrane</keyword>
<sequence>MNTPELLLRVVIAFVVLFTLARIMGRKEISQMTFFNFVSAIAIGSLAATFVLNQNISILNGVLALIGWAIFTLAMGVIDIKSKNGRKITTGEPVILIKEGEIMENSLRKTRLDMDSLNALLREKDVFSLKDVDYAVFETSGKLSVLKKMDQQHATKGDLQIQTTPSVYPTATQVVSDGNVILNNLKRLNLDDNWLNQQLENNGINNINEVFYAEVQQDGSLFIDQKDDKMVH</sequence>
<comment type="similarity">
    <text evidence="2">Belongs to the UPF0702 family.</text>
</comment>
<dbReference type="PANTHER" id="PTHR34582:SF7">
    <property type="entry name" value="UPF0702 TRANSMEMBRANE PROTEIN YDFS"/>
    <property type="match status" value="1"/>
</dbReference>
<protein>
    <submittedName>
        <fullName evidence="10">DUF421 domain-containing protein</fullName>
    </submittedName>
</protein>
<dbReference type="Pfam" id="PF20730">
    <property type="entry name" value="YetF_N"/>
    <property type="match status" value="1"/>
</dbReference>
<evidence type="ECO:0000256" key="7">
    <source>
        <dbReference type="SAM" id="Phobius"/>
    </source>
</evidence>
<evidence type="ECO:0000256" key="6">
    <source>
        <dbReference type="ARBA" id="ARBA00023136"/>
    </source>
</evidence>
<dbReference type="RefSeq" id="WP_153402138.1">
    <property type="nucleotide sequence ID" value="NZ_ML762426.1"/>
</dbReference>
<comment type="caution">
    <text evidence="10">The sequence shown here is derived from an EMBL/GenBank/DDBJ whole genome shotgun (WGS) entry which is preliminary data.</text>
</comment>
<dbReference type="EMBL" id="WEID01000027">
    <property type="protein sequence ID" value="KAB8138140.1"/>
    <property type="molecule type" value="Genomic_DNA"/>
</dbReference>
<feature type="domain" description="YetF-like N-terminal transmembrane" evidence="9">
    <location>
        <begin position="6"/>
        <end position="76"/>
    </location>
</feature>
<evidence type="ECO:0000259" key="9">
    <source>
        <dbReference type="Pfam" id="PF20730"/>
    </source>
</evidence>
<evidence type="ECO:0000256" key="3">
    <source>
        <dbReference type="ARBA" id="ARBA00022475"/>
    </source>
</evidence>
<dbReference type="Proteomes" id="UP000480246">
    <property type="component" value="Unassembled WGS sequence"/>
</dbReference>
<keyword evidence="6 7" id="KW-0472">Membrane</keyword>
<dbReference type="InterPro" id="IPR007353">
    <property type="entry name" value="DUF421"/>
</dbReference>
<accession>A0A7C8GUN6</accession>
<feature type="domain" description="YetF C-terminal" evidence="8">
    <location>
        <begin position="81"/>
        <end position="216"/>
    </location>
</feature>
<dbReference type="OrthoDB" id="9778331at2"/>
<gene>
    <name evidence="10" type="ORF">F9U64_06250</name>
</gene>
<dbReference type="Gene3D" id="3.30.240.20">
    <property type="entry name" value="bsu07140 like domains"/>
    <property type="match status" value="2"/>
</dbReference>
<evidence type="ECO:0000256" key="5">
    <source>
        <dbReference type="ARBA" id="ARBA00022989"/>
    </source>
</evidence>
<evidence type="ECO:0000313" key="11">
    <source>
        <dbReference type="Proteomes" id="UP000480246"/>
    </source>
</evidence>
<keyword evidence="11" id="KW-1185">Reference proteome</keyword>